<evidence type="ECO:0000256" key="1">
    <source>
        <dbReference type="SAM" id="MobiDB-lite"/>
    </source>
</evidence>
<dbReference type="RefSeq" id="XP_011776127.1">
    <property type="nucleotide sequence ID" value="XM_011777825.1"/>
</dbReference>
<feature type="compositionally biased region" description="Polar residues" evidence="1">
    <location>
        <begin position="86"/>
        <end position="96"/>
    </location>
</feature>
<dbReference type="AlphaFoldDB" id="C9ZWR2"/>
<proteinExistence type="predicted"/>
<organism evidence="3 4">
    <name type="scientific">Trypanosoma brucei gambiense (strain MHOM/CI/86/DAL972)</name>
    <dbReference type="NCBI Taxonomy" id="679716"/>
    <lineage>
        <taxon>Eukaryota</taxon>
        <taxon>Discoba</taxon>
        <taxon>Euglenozoa</taxon>
        <taxon>Kinetoplastea</taxon>
        <taxon>Metakinetoplastina</taxon>
        <taxon>Trypanosomatida</taxon>
        <taxon>Trypanosomatidae</taxon>
        <taxon>Trypanosoma</taxon>
    </lineage>
</organism>
<gene>
    <name evidence="3" type="ORF">TbgDal_VIII7940</name>
</gene>
<feature type="region of interest" description="Disordered" evidence="1">
    <location>
        <begin position="30"/>
        <end position="51"/>
    </location>
</feature>
<dbReference type="KEGG" id="tbg:TbgDal_VIII7940"/>
<name>C9ZWR2_TRYB9</name>
<feature type="transmembrane region" description="Helical" evidence="2">
    <location>
        <begin position="6"/>
        <end position="25"/>
    </location>
</feature>
<dbReference type="EMBL" id="FN554971">
    <property type="protein sequence ID" value="CBH13851.1"/>
    <property type="molecule type" value="Genomic_DNA"/>
</dbReference>
<keyword evidence="2" id="KW-0472">Membrane</keyword>
<reference evidence="4" key="1">
    <citation type="journal article" date="2010" name="PLoS Negl. Trop. Dis.">
        <title>The genome sequence of Trypanosoma brucei gambiense, causative agent of chronic human african trypanosomiasis.</title>
        <authorList>
            <person name="Jackson A.P."/>
            <person name="Sanders M."/>
            <person name="Berry A."/>
            <person name="McQuillan J."/>
            <person name="Aslett M.A."/>
            <person name="Quail M.A."/>
            <person name="Chukualim B."/>
            <person name="Capewell P."/>
            <person name="MacLeod A."/>
            <person name="Melville S.E."/>
            <person name="Gibson W."/>
            <person name="Barry J.D."/>
            <person name="Berriman M."/>
            <person name="Hertz-Fowler C."/>
        </authorList>
    </citation>
    <scope>NUCLEOTIDE SEQUENCE [LARGE SCALE GENOMIC DNA]</scope>
    <source>
        <strain evidence="4">MHOM/CI/86/DAL972</strain>
    </source>
</reference>
<evidence type="ECO:0000313" key="4">
    <source>
        <dbReference type="Proteomes" id="UP000002316"/>
    </source>
</evidence>
<keyword evidence="2" id="KW-0812">Transmembrane</keyword>
<evidence type="ECO:0000313" key="3">
    <source>
        <dbReference type="EMBL" id="CBH13851.1"/>
    </source>
</evidence>
<evidence type="ECO:0000256" key="2">
    <source>
        <dbReference type="SAM" id="Phobius"/>
    </source>
</evidence>
<dbReference type="GeneID" id="23864034"/>
<accession>C9ZWR2</accession>
<feature type="region of interest" description="Disordered" evidence="1">
    <location>
        <begin position="83"/>
        <end position="125"/>
    </location>
</feature>
<keyword evidence="2" id="KW-1133">Transmembrane helix</keyword>
<evidence type="ECO:0008006" key="5">
    <source>
        <dbReference type="Google" id="ProtNLM"/>
    </source>
</evidence>
<protein>
    <recommendedName>
        <fullName evidence="5">T. brucei spp.-specific protein</fullName>
    </recommendedName>
</protein>
<dbReference type="Proteomes" id="UP000002316">
    <property type="component" value="Chromosome 8"/>
</dbReference>
<sequence length="125" mass="13679">MGGVKFAVLALLVFALLYVVTRVLLTRHRSNPRNDGRQQHTEPSWDITNRANIPVVQPMESAPPLSEPGVLLAIPLAWHREIPLSSRPSGSDTGNRPVNPLERAPDGPEVVYSHAKYIPRASSAS</sequence>